<keyword evidence="2" id="KW-1185">Reference proteome</keyword>
<dbReference type="RefSeq" id="WP_188750752.1">
    <property type="nucleotide sequence ID" value="NZ_BMIJ01000007.1"/>
</dbReference>
<dbReference type="Pfam" id="PF04364">
    <property type="entry name" value="DNA_pol3_chi"/>
    <property type="match status" value="1"/>
</dbReference>
<sequence>MSRADYYILADADPDSRELFLCRLCEKILGLGLRIYIHMPSEEDATRLDQRLWAFRAEAFVPHVILGKKPSAPIEIGFGGQRPDHRDVFINLALSLPEDAFGFQRIVEIVVQDAAILEATRQNYQRCREQGLELHRTDMR</sequence>
<dbReference type="Proteomes" id="UP000629025">
    <property type="component" value="Unassembled WGS sequence"/>
</dbReference>
<accession>A0ABQ1KS17</accession>
<reference evidence="2" key="1">
    <citation type="journal article" date="2019" name="Int. J. Syst. Evol. Microbiol.">
        <title>The Global Catalogue of Microorganisms (GCM) 10K type strain sequencing project: providing services to taxonomists for standard genome sequencing and annotation.</title>
        <authorList>
            <consortium name="The Broad Institute Genomics Platform"/>
            <consortium name="The Broad Institute Genome Sequencing Center for Infectious Disease"/>
            <person name="Wu L."/>
            <person name="Ma J."/>
        </authorList>
    </citation>
    <scope>NUCLEOTIDE SEQUENCE [LARGE SCALE GENOMIC DNA]</scope>
    <source>
        <strain evidence="2">CGMCC 1.15341</strain>
    </source>
</reference>
<evidence type="ECO:0000313" key="2">
    <source>
        <dbReference type="Proteomes" id="UP000629025"/>
    </source>
</evidence>
<dbReference type="EMBL" id="BMIJ01000007">
    <property type="protein sequence ID" value="GGC06133.1"/>
    <property type="molecule type" value="Genomic_DNA"/>
</dbReference>
<dbReference type="InterPro" id="IPR036768">
    <property type="entry name" value="PolIII_chi_sf"/>
</dbReference>
<gene>
    <name evidence="1" type="primary">holC</name>
    <name evidence="1" type="ORF">GCM10011352_35430</name>
</gene>
<evidence type="ECO:0000313" key="1">
    <source>
        <dbReference type="EMBL" id="GGC06133.1"/>
    </source>
</evidence>
<name>A0ABQ1KS17_9GAMM</name>
<dbReference type="PANTHER" id="PTHR38767">
    <property type="entry name" value="DNA POLYMERASE III SUBUNIT CHI"/>
    <property type="match status" value="1"/>
</dbReference>
<proteinExistence type="predicted"/>
<protein>
    <submittedName>
        <fullName evidence="1">DNA polymerase III subunit chi</fullName>
    </submittedName>
</protein>
<dbReference type="InterPro" id="IPR007459">
    <property type="entry name" value="DNA_pol3_chi"/>
</dbReference>
<dbReference type="Gene3D" id="3.40.50.10110">
    <property type="entry name" value="DNA polymerase III subunit chi"/>
    <property type="match status" value="1"/>
</dbReference>
<comment type="caution">
    <text evidence="1">The sequence shown here is derived from an EMBL/GenBank/DDBJ whole genome shotgun (WGS) entry which is preliminary data.</text>
</comment>
<dbReference type="PANTHER" id="PTHR38767:SF1">
    <property type="entry name" value="DNA POLYMERASE III SUBUNIT CHI"/>
    <property type="match status" value="1"/>
</dbReference>
<organism evidence="1 2">
    <name type="scientific">Marinobacterium zhoushanense</name>
    <dbReference type="NCBI Taxonomy" id="1679163"/>
    <lineage>
        <taxon>Bacteria</taxon>
        <taxon>Pseudomonadati</taxon>
        <taxon>Pseudomonadota</taxon>
        <taxon>Gammaproteobacteria</taxon>
        <taxon>Oceanospirillales</taxon>
        <taxon>Oceanospirillaceae</taxon>
        <taxon>Marinobacterium</taxon>
    </lineage>
</organism>
<dbReference type="SUPFAM" id="SSF102400">
    <property type="entry name" value="DNA polymerase III chi subunit"/>
    <property type="match status" value="1"/>
</dbReference>